<reference evidence="2 3" key="1">
    <citation type="submission" date="2019-03" db="EMBL/GenBank/DDBJ databases">
        <title>Draft genome sequences of novel Actinobacteria.</title>
        <authorList>
            <person name="Sahin N."/>
            <person name="Ay H."/>
            <person name="Saygin H."/>
        </authorList>
    </citation>
    <scope>NUCLEOTIDE SEQUENCE [LARGE SCALE GENOMIC DNA]</scope>
    <source>
        <strain evidence="2 3">KC310</strain>
    </source>
</reference>
<name>A0A4R4VWD0_9ACTN</name>
<dbReference type="AlphaFoldDB" id="A0A4R4VWD0"/>
<dbReference type="EMBL" id="SMKO01000030">
    <property type="protein sequence ID" value="TDD06785.1"/>
    <property type="molecule type" value="Genomic_DNA"/>
</dbReference>
<accession>A0A4R4VWD0</accession>
<feature type="compositionally biased region" description="Low complexity" evidence="1">
    <location>
        <begin position="99"/>
        <end position="110"/>
    </location>
</feature>
<dbReference type="Proteomes" id="UP000295258">
    <property type="component" value="Unassembled WGS sequence"/>
</dbReference>
<gene>
    <name evidence="2" type="ORF">E1292_14575</name>
</gene>
<keyword evidence="3" id="KW-1185">Reference proteome</keyword>
<feature type="compositionally biased region" description="Pro residues" evidence="1">
    <location>
        <begin position="111"/>
        <end position="121"/>
    </location>
</feature>
<evidence type="ECO:0000256" key="1">
    <source>
        <dbReference type="SAM" id="MobiDB-lite"/>
    </source>
</evidence>
<sequence>MSAGIRFDQKSLEAAGRHLQDVSTEFQQRTQALFAAVRGTGETAWGGSAVGMAMDGLTDLLQQACAHLDGNLRLTGEGITAMARDFRGSEHAAQEAVDAAGLGSPSTAGPAPGPAAGPAPGPASMAGPAPGSTS</sequence>
<evidence type="ECO:0000313" key="2">
    <source>
        <dbReference type="EMBL" id="TDD06785.1"/>
    </source>
</evidence>
<protein>
    <submittedName>
        <fullName evidence="2">Uncharacterized protein</fullName>
    </submittedName>
</protein>
<dbReference type="RefSeq" id="WP_132595676.1">
    <property type="nucleotide sequence ID" value="NZ_SMKO01000030.1"/>
</dbReference>
<organism evidence="2 3">
    <name type="scientific">Nonomuraea deserti</name>
    <dbReference type="NCBI Taxonomy" id="1848322"/>
    <lineage>
        <taxon>Bacteria</taxon>
        <taxon>Bacillati</taxon>
        <taxon>Actinomycetota</taxon>
        <taxon>Actinomycetes</taxon>
        <taxon>Streptosporangiales</taxon>
        <taxon>Streptosporangiaceae</taxon>
        <taxon>Nonomuraea</taxon>
    </lineage>
</organism>
<evidence type="ECO:0000313" key="3">
    <source>
        <dbReference type="Proteomes" id="UP000295258"/>
    </source>
</evidence>
<comment type="caution">
    <text evidence="2">The sequence shown here is derived from an EMBL/GenBank/DDBJ whole genome shotgun (WGS) entry which is preliminary data.</text>
</comment>
<feature type="compositionally biased region" description="Low complexity" evidence="1">
    <location>
        <begin position="122"/>
        <end position="134"/>
    </location>
</feature>
<feature type="region of interest" description="Disordered" evidence="1">
    <location>
        <begin position="87"/>
        <end position="134"/>
    </location>
</feature>
<proteinExistence type="predicted"/>